<sequence length="143" mass="16092">MMCHLGPGGAALREPFGRGSHSRLTRERCTDLGPARAFGAQRCPCQRELRAMPAIDALECAEVVRLLDDYLDRELSPGQMRLLEKHLEVCAVCAVEARFEDSVLREMREKLQRISVPPGLEARVRRALARARLGEDNDRPARE</sequence>
<proteinExistence type="predicted"/>
<dbReference type="Pfam" id="PF13490">
    <property type="entry name" value="zf-HC2"/>
    <property type="match status" value="1"/>
</dbReference>
<reference evidence="2 3" key="1">
    <citation type="journal article" date="2019" name="Nat. Microbiol.">
        <title>Mediterranean grassland soil C-N compound turnover is dependent on rainfall and depth, and is mediated by genomically divergent microorganisms.</title>
        <authorList>
            <person name="Diamond S."/>
            <person name="Andeer P.F."/>
            <person name="Li Z."/>
            <person name="Crits-Christoph A."/>
            <person name="Burstein D."/>
            <person name="Anantharaman K."/>
            <person name="Lane K.R."/>
            <person name="Thomas B.C."/>
            <person name="Pan C."/>
            <person name="Northen T.R."/>
            <person name="Banfield J.F."/>
        </authorList>
    </citation>
    <scope>NUCLEOTIDE SEQUENCE [LARGE SCALE GENOMIC DNA]</scope>
    <source>
        <strain evidence="2">WS_3</strain>
    </source>
</reference>
<dbReference type="InterPro" id="IPR041916">
    <property type="entry name" value="Anti_sigma_zinc_sf"/>
</dbReference>
<evidence type="ECO:0000313" key="2">
    <source>
        <dbReference type="EMBL" id="TMQ50535.1"/>
    </source>
</evidence>
<feature type="domain" description="Putative zinc-finger" evidence="1">
    <location>
        <begin position="60"/>
        <end position="94"/>
    </location>
</feature>
<dbReference type="AlphaFoldDB" id="A0A538SGP1"/>
<dbReference type="Proteomes" id="UP000320184">
    <property type="component" value="Unassembled WGS sequence"/>
</dbReference>
<evidence type="ECO:0000259" key="1">
    <source>
        <dbReference type="Pfam" id="PF13490"/>
    </source>
</evidence>
<evidence type="ECO:0000313" key="3">
    <source>
        <dbReference type="Proteomes" id="UP000320184"/>
    </source>
</evidence>
<dbReference type="EMBL" id="VBOT01000097">
    <property type="protein sequence ID" value="TMQ50535.1"/>
    <property type="molecule type" value="Genomic_DNA"/>
</dbReference>
<name>A0A538SGP1_UNCEI</name>
<protein>
    <submittedName>
        <fullName evidence="2">Zf-HC2 domain-containing protein</fullName>
    </submittedName>
</protein>
<accession>A0A538SGP1</accession>
<organism evidence="2 3">
    <name type="scientific">Eiseniibacteriota bacterium</name>
    <dbReference type="NCBI Taxonomy" id="2212470"/>
    <lineage>
        <taxon>Bacteria</taxon>
        <taxon>Candidatus Eiseniibacteriota</taxon>
    </lineage>
</organism>
<comment type="caution">
    <text evidence="2">The sequence shown here is derived from an EMBL/GenBank/DDBJ whole genome shotgun (WGS) entry which is preliminary data.</text>
</comment>
<dbReference type="InterPro" id="IPR027383">
    <property type="entry name" value="Znf_put"/>
</dbReference>
<gene>
    <name evidence="2" type="ORF">E6K73_07610</name>
</gene>
<dbReference type="Gene3D" id="1.10.10.1320">
    <property type="entry name" value="Anti-sigma factor, zinc-finger domain"/>
    <property type="match status" value="1"/>
</dbReference>